<dbReference type="PROSITE" id="PS51781">
    <property type="entry name" value="SH3B"/>
    <property type="match status" value="1"/>
</dbReference>
<evidence type="ECO:0000313" key="3">
    <source>
        <dbReference type="EMBL" id="SEM42092.1"/>
    </source>
</evidence>
<reference evidence="4" key="1">
    <citation type="submission" date="2016-10" db="EMBL/GenBank/DDBJ databases">
        <authorList>
            <person name="Varghese N."/>
            <person name="Submissions S."/>
        </authorList>
    </citation>
    <scope>NUCLEOTIDE SEQUENCE [LARGE SCALE GENOMIC DNA]</scope>
    <source>
        <strain evidence="4">DSM 17044</strain>
    </source>
</reference>
<protein>
    <recommendedName>
        <fullName evidence="2">SH3b domain-containing protein</fullName>
    </recommendedName>
</protein>
<feature type="chain" id="PRO_5010227566" description="SH3b domain-containing protein" evidence="1">
    <location>
        <begin position="23"/>
        <end position="183"/>
    </location>
</feature>
<proteinExistence type="predicted"/>
<evidence type="ECO:0000259" key="2">
    <source>
        <dbReference type="PROSITE" id="PS51781"/>
    </source>
</evidence>
<dbReference type="EMBL" id="FOAP01000016">
    <property type="protein sequence ID" value="SEM42092.1"/>
    <property type="molecule type" value="Genomic_DNA"/>
</dbReference>
<keyword evidence="4" id="KW-1185">Reference proteome</keyword>
<dbReference type="AlphaFoldDB" id="A0A1H7Y7E9"/>
<organism evidence="3 4">
    <name type="scientific">Stigmatella aurantiaca</name>
    <dbReference type="NCBI Taxonomy" id="41"/>
    <lineage>
        <taxon>Bacteria</taxon>
        <taxon>Pseudomonadati</taxon>
        <taxon>Myxococcota</taxon>
        <taxon>Myxococcia</taxon>
        <taxon>Myxococcales</taxon>
        <taxon>Cystobacterineae</taxon>
        <taxon>Archangiaceae</taxon>
        <taxon>Stigmatella</taxon>
    </lineage>
</organism>
<accession>A0A1H7Y7E9</accession>
<feature type="domain" description="SH3b" evidence="2">
    <location>
        <begin position="26"/>
        <end position="91"/>
    </location>
</feature>
<dbReference type="RefSeq" id="WP_075009307.1">
    <property type="nucleotide sequence ID" value="NZ_FOAP01000016.1"/>
</dbReference>
<sequence length="183" mass="19038">MSSRARLLGALLVLGTASPALAAPAETTLYVKARNTRLMASASATANVLAVLQPGQEVKWLGADPKNTQWHRVQAGTQKGVVFQSNLAKKPPNLELVAQDKGVRQVDPVAFANSGAAVKGLGQGAIEYGKGKNDPGYAQAIQQLQELETLAEKIGPGELAAHARKAKLFPVVGPQAVAGRGSK</sequence>
<keyword evidence="1" id="KW-0732">Signal</keyword>
<feature type="signal peptide" evidence="1">
    <location>
        <begin position="1"/>
        <end position="22"/>
    </location>
</feature>
<evidence type="ECO:0000256" key="1">
    <source>
        <dbReference type="SAM" id="SignalP"/>
    </source>
</evidence>
<gene>
    <name evidence="3" type="ORF">SAMN05444354_116130</name>
</gene>
<dbReference type="Proteomes" id="UP000182719">
    <property type="component" value="Unassembled WGS sequence"/>
</dbReference>
<evidence type="ECO:0000313" key="4">
    <source>
        <dbReference type="Proteomes" id="UP000182719"/>
    </source>
</evidence>
<dbReference type="OrthoDB" id="5382471at2"/>
<dbReference type="InterPro" id="IPR003646">
    <property type="entry name" value="SH3-like_bac-type"/>
</dbReference>
<name>A0A1H7Y7E9_STIAU</name>